<feature type="domain" description="Sushi" evidence="5">
    <location>
        <begin position="354"/>
        <end position="412"/>
    </location>
</feature>
<feature type="disulfide bond" evidence="4">
    <location>
        <begin position="356"/>
        <end position="399"/>
    </location>
</feature>
<feature type="domain" description="Sushi" evidence="5">
    <location>
        <begin position="128"/>
        <end position="197"/>
    </location>
</feature>
<accession>A0A0N5APH1</accession>
<feature type="domain" description="Sushi" evidence="5">
    <location>
        <begin position="69"/>
        <end position="126"/>
    </location>
</feature>
<dbReference type="PANTHER" id="PTHR45656:SF4">
    <property type="entry name" value="PROTEIN CBR-CLEC-78"/>
    <property type="match status" value="1"/>
</dbReference>
<protein>
    <submittedName>
        <fullName evidence="7">Sushi, von Willebrand factor type A, EGF and pentraxin domain-containing protein 1</fullName>
    </submittedName>
</protein>
<evidence type="ECO:0000256" key="1">
    <source>
        <dbReference type="ARBA" id="ARBA00022729"/>
    </source>
</evidence>
<evidence type="ECO:0000313" key="6">
    <source>
        <dbReference type="Proteomes" id="UP000046393"/>
    </source>
</evidence>
<keyword evidence="4" id="KW-0768">Sushi</keyword>
<evidence type="ECO:0000256" key="2">
    <source>
        <dbReference type="ARBA" id="ARBA00022737"/>
    </source>
</evidence>
<dbReference type="CDD" id="cd00033">
    <property type="entry name" value="CCP"/>
    <property type="match status" value="7"/>
</dbReference>
<dbReference type="InterPro" id="IPR035976">
    <property type="entry name" value="Sushi/SCR/CCP_sf"/>
</dbReference>
<dbReference type="Gene3D" id="2.10.70.10">
    <property type="entry name" value="Complement Module, domain 1"/>
    <property type="match status" value="9"/>
</dbReference>
<dbReference type="AlphaFoldDB" id="A0A0N5APH1"/>
<dbReference type="SUPFAM" id="SSF57535">
    <property type="entry name" value="Complement control module/SCR domain"/>
    <property type="match status" value="9"/>
</dbReference>
<dbReference type="InterPro" id="IPR051277">
    <property type="entry name" value="SEZ6_CSMD_C4BPB_Regulators"/>
</dbReference>
<evidence type="ECO:0000313" key="7">
    <source>
        <dbReference type="WBParaSite" id="SMUV_0000654701-mRNA-1"/>
    </source>
</evidence>
<evidence type="ECO:0000256" key="3">
    <source>
        <dbReference type="ARBA" id="ARBA00023157"/>
    </source>
</evidence>
<feature type="domain" description="Sushi" evidence="5">
    <location>
        <begin position="1156"/>
        <end position="1217"/>
    </location>
</feature>
<feature type="disulfide bond" evidence="4">
    <location>
        <begin position="1125"/>
        <end position="1152"/>
    </location>
</feature>
<feature type="disulfide bond" evidence="4">
    <location>
        <begin position="292"/>
        <end position="319"/>
    </location>
</feature>
<keyword evidence="2" id="KW-0677">Repeat</keyword>
<dbReference type="WBParaSite" id="SMUV_0000654701-mRNA-1">
    <property type="protein sequence ID" value="SMUV_0000654701-mRNA-1"/>
    <property type="gene ID" value="SMUV_0000654701"/>
</dbReference>
<evidence type="ECO:0000259" key="5">
    <source>
        <dbReference type="PROSITE" id="PS50923"/>
    </source>
</evidence>
<dbReference type="PANTHER" id="PTHR45656">
    <property type="entry name" value="PROTEIN CBR-CLEC-78"/>
    <property type="match status" value="1"/>
</dbReference>
<feature type="domain" description="Sushi" evidence="5">
    <location>
        <begin position="1037"/>
        <end position="1095"/>
    </location>
</feature>
<keyword evidence="3 4" id="KW-1015">Disulfide bond</keyword>
<feature type="disulfide bond" evidence="4">
    <location>
        <begin position="97"/>
        <end position="124"/>
    </location>
</feature>
<dbReference type="SMART" id="SM00032">
    <property type="entry name" value="CCP"/>
    <property type="match status" value="14"/>
</dbReference>
<feature type="domain" description="Sushi" evidence="5">
    <location>
        <begin position="1096"/>
        <end position="1154"/>
    </location>
</feature>
<reference evidence="7" key="1">
    <citation type="submission" date="2016-04" db="UniProtKB">
        <authorList>
            <consortium name="WormBaseParasite"/>
        </authorList>
    </citation>
    <scope>IDENTIFICATION</scope>
</reference>
<feature type="domain" description="Sushi" evidence="5">
    <location>
        <begin position="198"/>
        <end position="263"/>
    </location>
</feature>
<dbReference type="Pfam" id="PF00084">
    <property type="entry name" value="Sushi"/>
    <property type="match status" value="8"/>
</dbReference>
<feature type="domain" description="Sushi" evidence="5">
    <location>
        <begin position="264"/>
        <end position="321"/>
    </location>
</feature>
<dbReference type="PROSITE" id="PS50923">
    <property type="entry name" value="SUSHI"/>
    <property type="match status" value="9"/>
</dbReference>
<evidence type="ECO:0000256" key="4">
    <source>
        <dbReference type="PROSITE-ProRule" id="PRU00302"/>
    </source>
</evidence>
<keyword evidence="6" id="KW-1185">Reference proteome</keyword>
<dbReference type="InterPro" id="IPR000436">
    <property type="entry name" value="Sushi_SCR_CCP_dom"/>
</dbReference>
<organism evidence="6 7">
    <name type="scientific">Syphacia muris</name>
    <dbReference type="NCBI Taxonomy" id="451379"/>
    <lineage>
        <taxon>Eukaryota</taxon>
        <taxon>Metazoa</taxon>
        <taxon>Ecdysozoa</taxon>
        <taxon>Nematoda</taxon>
        <taxon>Chromadorea</taxon>
        <taxon>Rhabditida</taxon>
        <taxon>Spirurina</taxon>
        <taxon>Oxyuridomorpha</taxon>
        <taxon>Oxyuroidea</taxon>
        <taxon>Oxyuridae</taxon>
        <taxon>Syphacia</taxon>
    </lineage>
</organism>
<dbReference type="Proteomes" id="UP000046393">
    <property type="component" value="Unplaced"/>
</dbReference>
<proteinExistence type="predicted"/>
<dbReference type="STRING" id="451379.A0A0N5APH1"/>
<keyword evidence="1" id="KW-0732">Signal</keyword>
<comment type="caution">
    <text evidence="4">Lacks conserved residue(s) required for the propagation of feature annotation.</text>
</comment>
<feature type="domain" description="Sushi" evidence="5">
    <location>
        <begin position="413"/>
        <end position="473"/>
    </location>
</feature>
<sequence>MDFTWILFAFITTFINFFYCNICLAKEQRIGRPKHCKKACVQESDCTSANRNCLKDGDDCGKSCVNRYATCPSLKDPAHGWVLLVDTVFDSSAEYGCYKGYELIGKSQRRCRADRQWSEKQPICRPIAKCDRLPEIFYGTYNGSGVAKLYDLNTVIIYRCIKGYFPEDDQMSVSVAKCLLDRSGRARWHGPKLVCRARSCPVAPQIPNSVRDGENYEYPNEVKYTCNLGYRMFHKGKKLSENKLKLRCLENGFWSTEFPSCYPVNCSYPHNPINGEVRGNSVSLASEIHYTCKRGYRLVGQYSRKCKADGTWTGSEPICSEIVCPTLKQLYNGEIENNGNTAGTTQTYTECHLAHCKIPYILNGKIKGYEVNQMVKNNTVVELSCSPGYEAEEDDHLICKNGTWLQAALCKPADCDWPPKIRNALAIFVKSKHGSYARYECNLGFRPANSNKMQCRYGTWGWAKIGEKFRCLPGKTYFMVDKFYWKDKWVRTHFQIRMTLSMVVLCKATCINGTWMPNYKPECIEKKYPAIEGQIRWSRDKRSFGCQPIHNDYRKTISYSMINRTFTAKVSCLDGYHFRNGLSVMYIACVNDQWERPFPKCIPIDKYLLSLRFASIKFFSDRCRIPLKKHGFFILVENKKFLQSGELVKSGSKVKLICDLNSKVNGYDTVECRRGKFLKRAGKCRPSKFIFIRRHLTKPCLRPNIKRPFIAYRSTNTLGIASKIFISSQQTAFNNGTVIRYKCLSNEDPLLWSSIVCYDGKWQFYDEPCVTYLPKTTMPTQEQSCKHPAISSSQVILNIYETSVPKGQRYPHGTMLKIACAYDMPDVGGRILKLRCRHGRWTAKRRLPCKFNGTMNHNTCDYQVDISSRVRAYSPDMKSYITFHQKFPDNALLQFSCMDIGEKQLRGNDYTVCRNKQWTFKVPKCVPLTINEGPPPIRFRVQHGPYSISPRGELVVGVASTVNLYCLFGFGKKNPTWETTSEYRDYPQRISLISDLHYGNCSALKLTINAALFQDQGKFQCILNGLRNSIKILVKDQLCEISPSIPLLRTYPKQTHYFTGTTVQFLCPEKYQLDGERSSICIDGEWSNPPPTCQSIQCPPISLTDDALSVVVTSYSLGGLAHFSCLPTHQLIGSEYAQCSNDGKWTDAVPKCKSILQCTFPGLSPHCKTATEPQPIYLQMDAIVYYSADPGYKLDSEGILVCLETGEWSNTVPTCSAVQRL</sequence>
<name>A0A0N5APH1_9BILA</name>